<keyword evidence="3" id="KW-1185">Reference proteome</keyword>
<feature type="region of interest" description="Disordered" evidence="1">
    <location>
        <begin position="203"/>
        <end position="259"/>
    </location>
</feature>
<protein>
    <submittedName>
        <fullName evidence="2">Uncharacterized protein</fullName>
    </submittedName>
</protein>
<evidence type="ECO:0000313" key="2">
    <source>
        <dbReference type="EMBL" id="KZV20685.1"/>
    </source>
</evidence>
<feature type="compositionally biased region" description="Polar residues" evidence="1">
    <location>
        <begin position="237"/>
        <end position="250"/>
    </location>
</feature>
<gene>
    <name evidence="2" type="ORF">F511_09662</name>
</gene>
<reference evidence="2 3" key="1">
    <citation type="journal article" date="2015" name="Proc. Natl. Acad. Sci. U.S.A.">
        <title>The resurrection genome of Boea hygrometrica: A blueprint for survival of dehydration.</title>
        <authorList>
            <person name="Xiao L."/>
            <person name="Yang G."/>
            <person name="Zhang L."/>
            <person name="Yang X."/>
            <person name="Zhao S."/>
            <person name="Ji Z."/>
            <person name="Zhou Q."/>
            <person name="Hu M."/>
            <person name="Wang Y."/>
            <person name="Chen M."/>
            <person name="Xu Y."/>
            <person name="Jin H."/>
            <person name="Xiao X."/>
            <person name="Hu G."/>
            <person name="Bao F."/>
            <person name="Hu Y."/>
            <person name="Wan P."/>
            <person name="Li L."/>
            <person name="Deng X."/>
            <person name="Kuang T."/>
            <person name="Xiang C."/>
            <person name="Zhu J.K."/>
            <person name="Oliver M.J."/>
            <person name="He Y."/>
        </authorList>
    </citation>
    <scope>NUCLEOTIDE SEQUENCE [LARGE SCALE GENOMIC DNA]</scope>
    <source>
        <strain evidence="3">cv. XS01</strain>
    </source>
</reference>
<dbReference type="Proteomes" id="UP000250235">
    <property type="component" value="Unassembled WGS sequence"/>
</dbReference>
<dbReference type="EMBL" id="KV015578">
    <property type="protein sequence ID" value="KZV20685.1"/>
    <property type="molecule type" value="Genomic_DNA"/>
</dbReference>
<organism evidence="2 3">
    <name type="scientific">Dorcoceras hygrometricum</name>
    <dbReference type="NCBI Taxonomy" id="472368"/>
    <lineage>
        <taxon>Eukaryota</taxon>
        <taxon>Viridiplantae</taxon>
        <taxon>Streptophyta</taxon>
        <taxon>Embryophyta</taxon>
        <taxon>Tracheophyta</taxon>
        <taxon>Spermatophyta</taxon>
        <taxon>Magnoliopsida</taxon>
        <taxon>eudicotyledons</taxon>
        <taxon>Gunneridae</taxon>
        <taxon>Pentapetalae</taxon>
        <taxon>asterids</taxon>
        <taxon>lamiids</taxon>
        <taxon>Lamiales</taxon>
        <taxon>Gesneriaceae</taxon>
        <taxon>Didymocarpoideae</taxon>
        <taxon>Trichosporeae</taxon>
        <taxon>Loxocarpinae</taxon>
        <taxon>Dorcoceras</taxon>
    </lineage>
</organism>
<dbReference type="AlphaFoldDB" id="A0A2Z7AFZ2"/>
<feature type="compositionally biased region" description="Polar residues" evidence="1">
    <location>
        <begin position="203"/>
        <end position="214"/>
    </location>
</feature>
<proteinExistence type="predicted"/>
<name>A0A2Z7AFZ2_9LAMI</name>
<evidence type="ECO:0000256" key="1">
    <source>
        <dbReference type="SAM" id="MobiDB-lite"/>
    </source>
</evidence>
<accession>A0A2Z7AFZ2</accession>
<evidence type="ECO:0000313" key="3">
    <source>
        <dbReference type="Proteomes" id="UP000250235"/>
    </source>
</evidence>
<sequence length="259" mass="29744">MIDPTAKGKGLLEVISRSNPIEEHCQLVLNNAWEAVSNTMADFDEWIHFRTTVKLRDVSSFEDLTQIKDKFLLLSETEEVAELMQQRSLLMYKMYETEVQKLFDEHLENFKIDVPSINHDYLCFRSFNKELKEIATQHRLSADQEQAQAEGSNQRKEKLDEVVRSIVNIEETSNETREHQAPNNEHQAPNNEHLAHDEQVGVPQNSLSGQQDQPGSGEHPTQLEDPSVHNEDHVNNLGPNPTSEENNTDLQVPVHLTFR</sequence>